<dbReference type="GO" id="GO:0004523">
    <property type="term" value="F:RNA-DNA hybrid ribonuclease activity"/>
    <property type="evidence" value="ECO:0007669"/>
    <property type="project" value="InterPro"/>
</dbReference>
<protein>
    <submittedName>
        <fullName evidence="2">Ribonuclease H1</fullName>
    </submittedName>
</protein>
<gene>
    <name evidence="2" type="ORF">R3P38DRAFT_2875563</name>
</gene>
<dbReference type="PROSITE" id="PS50879">
    <property type="entry name" value="RNASE_H_1"/>
    <property type="match status" value="1"/>
</dbReference>
<proteinExistence type="predicted"/>
<dbReference type="InterPro" id="IPR036397">
    <property type="entry name" value="RNaseH_sf"/>
</dbReference>
<dbReference type="Gene3D" id="3.30.420.10">
    <property type="entry name" value="Ribonuclease H-like superfamily/Ribonuclease H"/>
    <property type="match status" value="1"/>
</dbReference>
<sequence>MPFTLQAWADGACRRNGSIDAVGGAGVSFPRYPQGNRSEVLPHPPRATNQRAELYALILALEAVIEKQDAVCANANHPPFFIVTIHADSRYAIHRDLPVVNADLVKEAHNLRGQIEDSYKGGQVEFKWIPREENVKADEYANDACDRAEEESRRRPDNQVYALGIYVRDTSSSSSSSDDY</sequence>
<dbReference type="Proteomes" id="UP001362999">
    <property type="component" value="Unassembled WGS sequence"/>
</dbReference>
<dbReference type="Pfam" id="PF00075">
    <property type="entry name" value="RNase_H"/>
    <property type="match status" value="1"/>
</dbReference>
<organism evidence="2 3">
    <name type="scientific">Favolaschia claudopus</name>
    <dbReference type="NCBI Taxonomy" id="2862362"/>
    <lineage>
        <taxon>Eukaryota</taxon>
        <taxon>Fungi</taxon>
        <taxon>Dikarya</taxon>
        <taxon>Basidiomycota</taxon>
        <taxon>Agaricomycotina</taxon>
        <taxon>Agaricomycetes</taxon>
        <taxon>Agaricomycetidae</taxon>
        <taxon>Agaricales</taxon>
        <taxon>Marasmiineae</taxon>
        <taxon>Mycenaceae</taxon>
        <taxon>Favolaschia</taxon>
    </lineage>
</organism>
<accession>A0AAW0D6F3</accession>
<dbReference type="EMBL" id="JAWWNJ010000010">
    <property type="protein sequence ID" value="KAK7046736.1"/>
    <property type="molecule type" value="Genomic_DNA"/>
</dbReference>
<dbReference type="InterPro" id="IPR002156">
    <property type="entry name" value="RNaseH_domain"/>
</dbReference>
<evidence type="ECO:0000313" key="3">
    <source>
        <dbReference type="Proteomes" id="UP001362999"/>
    </source>
</evidence>
<name>A0AAW0D6F3_9AGAR</name>
<feature type="domain" description="RNase H type-1" evidence="1">
    <location>
        <begin position="1"/>
        <end position="154"/>
    </location>
</feature>
<keyword evidence="3" id="KW-1185">Reference proteome</keyword>
<evidence type="ECO:0000313" key="2">
    <source>
        <dbReference type="EMBL" id="KAK7046736.1"/>
    </source>
</evidence>
<dbReference type="InterPro" id="IPR012337">
    <property type="entry name" value="RNaseH-like_sf"/>
</dbReference>
<dbReference type="GO" id="GO:0003676">
    <property type="term" value="F:nucleic acid binding"/>
    <property type="evidence" value="ECO:0007669"/>
    <property type="project" value="InterPro"/>
</dbReference>
<dbReference type="SUPFAM" id="SSF53098">
    <property type="entry name" value="Ribonuclease H-like"/>
    <property type="match status" value="1"/>
</dbReference>
<dbReference type="AlphaFoldDB" id="A0AAW0D6F3"/>
<comment type="caution">
    <text evidence="2">The sequence shown here is derived from an EMBL/GenBank/DDBJ whole genome shotgun (WGS) entry which is preliminary data.</text>
</comment>
<evidence type="ECO:0000259" key="1">
    <source>
        <dbReference type="PROSITE" id="PS50879"/>
    </source>
</evidence>
<reference evidence="2 3" key="1">
    <citation type="journal article" date="2024" name="J Genomics">
        <title>Draft genome sequencing and assembly of Favolaschia claudopus CIRM-BRFM 2984 isolated from oak limbs.</title>
        <authorList>
            <person name="Navarro D."/>
            <person name="Drula E."/>
            <person name="Chaduli D."/>
            <person name="Cazenave R."/>
            <person name="Ahrendt S."/>
            <person name="Wang J."/>
            <person name="Lipzen A."/>
            <person name="Daum C."/>
            <person name="Barry K."/>
            <person name="Grigoriev I.V."/>
            <person name="Favel A."/>
            <person name="Rosso M.N."/>
            <person name="Martin F."/>
        </authorList>
    </citation>
    <scope>NUCLEOTIDE SEQUENCE [LARGE SCALE GENOMIC DNA]</scope>
    <source>
        <strain evidence="2 3">CIRM-BRFM 2984</strain>
    </source>
</reference>